<feature type="repeat" description="TPR" evidence="3">
    <location>
        <begin position="970"/>
        <end position="1003"/>
    </location>
</feature>
<evidence type="ECO:0000256" key="2">
    <source>
        <dbReference type="ARBA" id="ARBA00022840"/>
    </source>
</evidence>
<dbReference type="SMART" id="SM00028">
    <property type="entry name" value="TPR"/>
    <property type="match status" value="8"/>
</dbReference>
<evidence type="ECO:0000256" key="1">
    <source>
        <dbReference type="ARBA" id="ARBA00022741"/>
    </source>
</evidence>
<dbReference type="Gene3D" id="3.30.200.20">
    <property type="entry name" value="Phosphorylase Kinase, domain 1"/>
    <property type="match status" value="1"/>
</dbReference>
<evidence type="ECO:0000256" key="4">
    <source>
        <dbReference type="PROSITE-ProRule" id="PRU10141"/>
    </source>
</evidence>
<dbReference type="PANTHER" id="PTHR47691">
    <property type="entry name" value="REGULATOR-RELATED"/>
    <property type="match status" value="1"/>
</dbReference>
<dbReference type="PRINTS" id="PR00364">
    <property type="entry name" value="DISEASERSIST"/>
</dbReference>
<dbReference type="AlphaFoldDB" id="A0A956SE94"/>
<accession>A0A956SE94</accession>
<dbReference type="Pfam" id="PF17874">
    <property type="entry name" value="TPR_MalT"/>
    <property type="match status" value="1"/>
</dbReference>
<dbReference type="InterPro" id="IPR017441">
    <property type="entry name" value="Protein_kinase_ATP_BS"/>
</dbReference>
<feature type="region of interest" description="Disordered" evidence="5">
    <location>
        <begin position="1"/>
        <end position="22"/>
    </location>
</feature>
<reference evidence="7" key="2">
    <citation type="journal article" date="2021" name="Microbiome">
        <title>Successional dynamics and alternative stable states in a saline activated sludge microbial community over 9 years.</title>
        <authorList>
            <person name="Wang Y."/>
            <person name="Ye J."/>
            <person name="Ju F."/>
            <person name="Liu L."/>
            <person name="Boyd J.A."/>
            <person name="Deng Y."/>
            <person name="Parks D.H."/>
            <person name="Jiang X."/>
            <person name="Yin X."/>
            <person name="Woodcroft B.J."/>
            <person name="Tyson G.W."/>
            <person name="Hugenholtz P."/>
            <person name="Polz M.F."/>
            <person name="Zhang T."/>
        </authorList>
    </citation>
    <scope>NUCLEOTIDE SEQUENCE</scope>
    <source>
        <strain evidence="7">HKST-UBA02</strain>
    </source>
</reference>
<dbReference type="Gene3D" id="1.10.510.10">
    <property type="entry name" value="Transferase(Phosphotransferase) domain 1"/>
    <property type="match status" value="1"/>
</dbReference>
<dbReference type="Gene3D" id="1.25.40.10">
    <property type="entry name" value="Tetratricopeptide repeat domain"/>
    <property type="match status" value="2"/>
</dbReference>
<organism evidence="7 8">
    <name type="scientific">Eiseniibacteriota bacterium</name>
    <dbReference type="NCBI Taxonomy" id="2212470"/>
    <lineage>
        <taxon>Bacteria</taxon>
        <taxon>Candidatus Eiseniibacteriota</taxon>
    </lineage>
</organism>
<dbReference type="PROSITE" id="PS00107">
    <property type="entry name" value="PROTEIN_KINASE_ATP"/>
    <property type="match status" value="1"/>
</dbReference>
<dbReference type="GO" id="GO:0004672">
    <property type="term" value="F:protein kinase activity"/>
    <property type="evidence" value="ECO:0007669"/>
    <property type="project" value="InterPro"/>
</dbReference>
<dbReference type="InterPro" id="IPR041617">
    <property type="entry name" value="TPR_MalT"/>
</dbReference>
<evidence type="ECO:0000256" key="3">
    <source>
        <dbReference type="PROSITE-ProRule" id="PRU00339"/>
    </source>
</evidence>
<dbReference type="SUPFAM" id="SSF48452">
    <property type="entry name" value="TPR-like"/>
    <property type="match status" value="2"/>
</dbReference>
<dbReference type="InterPro" id="IPR008271">
    <property type="entry name" value="Ser/Thr_kinase_AS"/>
</dbReference>
<dbReference type="CDD" id="cd14014">
    <property type="entry name" value="STKc_PknB_like"/>
    <property type="match status" value="1"/>
</dbReference>
<protein>
    <submittedName>
        <fullName evidence="7">Tetratricopeptide repeat protein</fullName>
    </submittedName>
</protein>
<dbReference type="Gene3D" id="3.40.50.300">
    <property type="entry name" value="P-loop containing nucleotide triphosphate hydrolases"/>
    <property type="match status" value="1"/>
</dbReference>
<keyword evidence="3" id="KW-0802">TPR repeat</keyword>
<evidence type="ECO:0000313" key="7">
    <source>
        <dbReference type="EMBL" id="MCA9757206.1"/>
    </source>
</evidence>
<dbReference type="PROSITE" id="PS00108">
    <property type="entry name" value="PROTEIN_KINASE_ST"/>
    <property type="match status" value="1"/>
</dbReference>
<dbReference type="InterPro" id="IPR011990">
    <property type="entry name" value="TPR-like_helical_dom_sf"/>
</dbReference>
<proteinExistence type="predicted"/>
<dbReference type="Pfam" id="PF00069">
    <property type="entry name" value="Pkinase"/>
    <property type="match status" value="1"/>
</dbReference>
<dbReference type="GO" id="GO:0005524">
    <property type="term" value="F:ATP binding"/>
    <property type="evidence" value="ECO:0007669"/>
    <property type="project" value="UniProtKB-UniRule"/>
</dbReference>
<feature type="repeat" description="TPR" evidence="3">
    <location>
        <begin position="890"/>
        <end position="923"/>
    </location>
</feature>
<keyword evidence="2 4" id="KW-0067">ATP-binding</keyword>
<dbReference type="Pfam" id="PF13424">
    <property type="entry name" value="TPR_12"/>
    <property type="match status" value="1"/>
</dbReference>
<keyword evidence="1 4" id="KW-0547">Nucleotide-binding</keyword>
<dbReference type="PROSITE" id="PS50011">
    <property type="entry name" value="PROTEIN_KINASE_DOM"/>
    <property type="match status" value="1"/>
</dbReference>
<dbReference type="InterPro" id="IPR019734">
    <property type="entry name" value="TPR_rpt"/>
</dbReference>
<dbReference type="PANTHER" id="PTHR47691:SF3">
    <property type="entry name" value="HTH-TYPE TRANSCRIPTIONAL REGULATOR RV0890C-RELATED"/>
    <property type="match status" value="1"/>
</dbReference>
<evidence type="ECO:0000256" key="5">
    <source>
        <dbReference type="SAM" id="MobiDB-lite"/>
    </source>
</evidence>
<dbReference type="InterPro" id="IPR011009">
    <property type="entry name" value="Kinase-like_dom_sf"/>
</dbReference>
<feature type="binding site" evidence="4">
    <location>
        <position position="72"/>
    </location>
    <ligand>
        <name>ATP</name>
        <dbReference type="ChEBI" id="CHEBI:30616"/>
    </ligand>
</feature>
<evidence type="ECO:0000313" key="8">
    <source>
        <dbReference type="Proteomes" id="UP000739538"/>
    </source>
</evidence>
<dbReference type="Pfam" id="PF13181">
    <property type="entry name" value="TPR_8"/>
    <property type="match status" value="1"/>
</dbReference>
<dbReference type="SUPFAM" id="SSF52540">
    <property type="entry name" value="P-loop containing nucleoside triphosphate hydrolases"/>
    <property type="match status" value="1"/>
</dbReference>
<dbReference type="Proteomes" id="UP000739538">
    <property type="component" value="Unassembled WGS sequence"/>
</dbReference>
<dbReference type="PROSITE" id="PS50005">
    <property type="entry name" value="TPR"/>
    <property type="match status" value="2"/>
</dbReference>
<reference evidence="7" key="1">
    <citation type="submission" date="2020-04" db="EMBL/GenBank/DDBJ databases">
        <authorList>
            <person name="Zhang T."/>
        </authorList>
    </citation>
    <scope>NUCLEOTIDE SEQUENCE</scope>
    <source>
        <strain evidence="7">HKST-UBA02</strain>
    </source>
</reference>
<comment type="caution">
    <text evidence="7">The sequence shown here is derived from an EMBL/GenBank/DDBJ whole genome shotgun (WGS) entry which is preliminary data.</text>
</comment>
<dbReference type="InterPro" id="IPR027417">
    <property type="entry name" value="P-loop_NTPase"/>
</dbReference>
<gene>
    <name evidence="7" type="ORF">KDA27_15480</name>
</gene>
<feature type="domain" description="Protein kinase" evidence="6">
    <location>
        <begin position="43"/>
        <end position="337"/>
    </location>
</feature>
<dbReference type="SUPFAM" id="SSF56112">
    <property type="entry name" value="Protein kinase-like (PK-like)"/>
    <property type="match status" value="1"/>
</dbReference>
<sequence length="1185" mass="129280">MVPNDRNDRSPPDLTESGSTWLDEGGGSHIAAFVPGVLVANRYRIDAFVGRGGMGEVFRAADLDLDVEVALKSIRSDVARHAGTLRRFKQEVLLARSVTHPNVCRIYDLGRDEVRDVSFLTMEYLSGETLSARIREEGPIAVTDALPIVRQLADALDAAHRAGIVHRDFKSSNVMLVSTDTGERAVVTDFGLAVSAELDPQAAAVPQLPESTGVPTDATIPVVRRQLTGTPAYMSPEQVRGASVGPASDLYSFGVVLFEIATGRLPFSGTSPLDIAESRLGSPPPPPSSVSDAGRDWEAVILRLLSLSPGDRYATGAEAIDALEGRCPGNRAKHSLPAEPDELVGRARELASIARCFGVPLELIDREGPASSSDRSPAPSLEGLDELVPSRLLTVLGPGGVGKTRLALRYGWESLENWSGGVWFCDLSEARSTDEVTSAVAFSLGVQLGKGDPALQLGQILAARGKALLLLDNFEQVAHHAEATLGRWLRACDGASFLVTSRTRLRLPGESVLDLEPLDPSTHGTQLLELRARLHRPGFRIDEANRPLAERITSALDGLPLAIELAAARLGLLNLEQLYERLRSSFGILSSGGRGRQSTLKQTLDWSWDLLQPWERMALAQASVFEGGFTLEAAEAILDLSGFPNAQEPIDVILSLIDQSWLRTTAVAGVPRFDMYEVIHEYATRRLAEMDTAGFGSGLTAENADVGQTAATITQDLTERRHGDFYSAMHVPDPKGLRGEYIAQRDMLHNERHNLIATCRRAAQRADRSVAIRSLIAVSVVVQRTGPASLGVELGELVIDTTGAGTAERAQVARYLGEALEQTGRMDAARSRFEESLAIHRRLGDRTGEAHVLSNLASLFREQGRIEKGRDHLLQALSIRRELGDRWYEGVALGNLGVFYLEQGRMEEAKRSYEEGLLIDREVGNKEGEAHVLANLAILHQTQGRTADARRYYEEALSGLEELGNRRLAGSVLGNLGGLYHEQGRLEEARRAYEEALQVHREVGNRTYEGVVLSNLAGLYRELGLVEIAQRSYGEALALHREVGNRRLVGILIGNLGELHLEENRLEDAERAFEEAISVHREVGDRRSEGSVQRSLADLLLKQGRPDLALEGIERASQILTEVGDQLELSRLHCTRCEYELARGNLRRARATLADAESIASLMQATDDSSLGRSIARLRQRIVDA</sequence>
<evidence type="ECO:0000259" key="6">
    <source>
        <dbReference type="PROSITE" id="PS50011"/>
    </source>
</evidence>
<feature type="compositionally biased region" description="Basic and acidic residues" evidence="5">
    <location>
        <begin position="1"/>
        <end position="11"/>
    </location>
</feature>
<name>A0A956SE94_UNCEI</name>
<dbReference type="EMBL" id="JAGQHS010000087">
    <property type="protein sequence ID" value="MCA9757206.1"/>
    <property type="molecule type" value="Genomic_DNA"/>
</dbReference>
<dbReference type="InterPro" id="IPR000719">
    <property type="entry name" value="Prot_kinase_dom"/>
</dbReference>